<name>M1P2A4_DESSD</name>
<protein>
    <recommendedName>
        <fullName evidence="4">Iron-sulfur cluster assembly accessory protein</fullName>
    </recommendedName>
</protein>
<dbReference type="STRING" id="1167006.UWK_01041"/>
<dbReference type="InterPro" id="IPR035903">
    <property type="entry name" value="HesB-like_dom_sf"/>
</dbReference>
<dbReference type="Proteomes" id="UP000011721">
    <property type="component" value="Chromosome"/>
</dbReference>
<gene>
    <name evidence="2" type="ordered locus">UWK_01041</name>
</gene>
<dbReference type="EMBL" id="CP003985">
    <property type="protein sequence ID" value="AGF77613.1"/>
    <property type="molecule type" value="Genomic_DNA"/>
</dbReference>
<dbReference type="KEGG" id="dsf:UWK_01041"/>
<dbReference type="NCBIfam" id="NF038090">
    <property type="entry name" value="IscA_HesB_Se"/>
    <property type="match status" value="1"/>
</dbReference>
<dbReference type="RefSeq" id="WP_015403309.1">
    <property type="nucleotide sequence ID" value="NC_020304.1"/>
</dbReference>
<evidence type="ECO:0008006" key="4">
    <source>
        <dbReference type="Google" id="ProtNLM"/>
    </source>
</evidence>
<evidence type="ECO:0000313" key="3">
    <source>
        <dbReference type="Proteomes" id="UP000011721"/>
    </source>
</evidence>
<sequence>MLQVTESAIKNLKEYLEQNDINSAVRVIMQSSCSGTSLGLGLDDKKDSDKVFEEDGVTFLVADAVFDTTGAIKVDFINASSCGCGGGSGSGGFSVTSEKKLSRGGSCGC</sequence>
<dbReference type="OrthoDB" id="5460919at2"/>
<dbReference type="Gene3D" id="2.60.300.12">
    <property type="entry name" value="HesB-like domain"/>
    <property type="match status" value="1"/>
</dbReference>
<accession>M1P2A4</accession>
<reference evidence="3" key="1">
    <citation type="journal article" date="2013" name="Stand. Genomic Sci.">
        <title>Complete genome sequence of Desulfocapsa sulfexigens, a marine deltaproteobacterium specialized in disproportionating inorganic sulfur compounds.</title>
        <authorList>
            <person name="Finster K.W."/>
            <person name="Kjeldsen K.U."/>
            <person name="Kube M."/>
            <person name="Reinhardt R."/>
            <person name="Mussmann M."/>
            <person name="Amann R."/>
            <person name="Schreiber L."/>
        </authorList>
    </citation>
    <scope>NUCLEOTIDE SEQUENCE [LARGE SCALE GENOMIC DNA]</scope>
    <source>
        <strain evidence="3">DSM 10523 / SB164P1</strain>
    </source>
</reference>
<dbReference type="SUPFAM" id="SSF89360">
    <property type="entry name" value="HesB-like domain"/>
    <property type="match status" value="1"/>
</dbReference>
<proteinExistence type="predicted"/>
<dbReference type="AlphaFoldDB" id="M1P2A4"/>
<feature type="region of interest" description="Disordered" evidence="1">
    <location>
        <begin position="85"/>
        <end position="109"/>
    </location>
</feature>
<keyword evidence="3" id="KW-1185">Reference proteome</keyword>
<organism evidence="2 3">
    <name type="scientific">Desulfocapsa sulfexigens (strain DSM 10523 / SB164P1)</name>
    <dbReference type="NCBI Taxonomy" id="1167006"/>
    <lineage>
        <taxon>Bacteria</taxon>
        <taxon>Pseudomonadati</taxon>
        <taxon>Thermodesulfobacteriota</taxon>
        <taxon>Desulfobulbia</taxon>
        <taxon>Desulfobulbales</taxon>
        <taxon>Desulfocapsaceae</taxon>
        <taxon>Desulfocapsa</taxon>
    </lineage>
</organism>
<dbReference type="eggNOG" id="COG0316">
    <property type="taxonomic scope" value="Bacteria"/>
</dbReference>
<evidence type="ECO:0000313" key="2">
    <source>
        <dbReference type="EMBL" id="AGF77613.1"/>
    </source>
</evidence>
<dbReference type="HOGENOM" id="CLU_069054_6_0_7"/>
<evidence type="ECO:0000256" key="1">
    <source>
        <dbReference type="SAM" id="MobiDB-lite"/>
    </source>
</evidence>